<protein>
    <recommendedName>
        <fullName evidence="2">Insertion element IS150 protein InsJ-like helix-turn-helix domain-containing protein</fullName>
    </recommendedName>
</protein>
<dbReference type="Proteomes" id="UP000037239">
    <property type="component" value="Unassembled WGS sequence"/>
</dbReference>
<dbReference type="SUPFAM" id="SSF48295">
    <property type="entry name" value="TrpR-like"/>
    <property type="match status" value="1"/>
</dbReference>
<sequence length="93" mass="10084">MALIGAGVSVRHHIASIAPLERWCREYRAGGAEALRPRAKGRPRGSSNGPAPAATREQELAEQLAFLEAKVAYLEKLHALQVSRSRGATRPRS</sequence>
<dbReference type="InterPro" id="IPR010921">
    <property type="entry name" value="Trp_repressor/repl_initiator"/>
</dbReference>
<proteinExistence type="predicted"/>
<dbReference type="GO" id="GO:0043565">
    <property type="term" value="F:sequence-specific DNA binding"/>
    <property type="evidence" value="ECO:0007669"/>
    <property type="project" value="InterPro"/>
</dbReference>
<organism evidence="3 4">
    <name type="scientific">Bifidobacterium animalis subsp. animalis MCC 0483</name>
    <dbReference type="NCBI Taxonomy" id="1365955"/>
    <lineage>
        <taxon>Bacteria</taxon>
        <taxon>Bacillati</taxon>
        <taxon>Actinomycetota</taxon>
        <taxon>Actinomycetes</taxon>
        <taxon>Bifidobacteriales</taxon>
        <taxon>Bifidobacteriaceae</taxon>
        <taxon>Bifidobacterium</taxon>
    </lineage>
</organism>
<dbReference type="AlphaFoldDB" id="A0AB34T623"/>
<dbReference type="Pfam" id="PF13518">
    <property type="entry name" value="HTH_28"/>
    <property type="match status" value="1"/>
</dbReference>
<dbReference type="EMBL" id="AWFK01000016">
    <property type="protein sequence ID" value="KOA48298.1"/>
    <property type="molecule type" value="Genomic_DNA"/>
</dbReference>
<feature type="region of interest" description="Disordered" evidence="1">
    <location>
        <begin position="34"/>
        <end position="57"/>
    </location>
</feature>
<name>A0AB34T623_9BIFI</name>
<feature type="domain" description="Insertion element IS150 protein InsJ-like helix-turn-helix" evidence="2">
    <location>
        <begin position="20"/>
        <end position="44"/>
    </location>
</feature>
<reference evidence="3 4" key="1">
    <citation type="journal article" date="2015" name="Int J Genomics">
        <title>Comparative Genomics Revealed Genetic Diversity and Species/Strain-Level Differences in Carbohydrate Metabolism of Three Probiotic Bifidobacterial Species.</title>
        <authorList>
            <person name="Odamaki T."/>
            <person name="Horigome A."/>
            <person name="Sugahara H."/>
            <person name="Hashikura N."/>
            <person name="Minami J."/>
            <person name="Xiao J.Z."/>
            <person name="Abe F."/>
        </authorList>
    </citation>
    <scope>NUCLEOTIDE SEQUENCE [LARGE SCALE GENOMIC DNA]</scope>
    <source>
        <strain evidence="3 4">MCC 0483</strain>
    </source>
</reference>
<dbReference type="InterPro" id="IPR055247">
    <property type="entry name" value="InsJ-like_HTH"/>
</dbReference>
<evidence type="ECO:0000259" key="2">
    <source>
        <dbReference type="Pfam" id="PF13518"/>
    </source>
</evidence>
<evidence type="ECO:0000256" key="1">
    <source>
        <dbReference type="SAM" id="MobiDB-lite"/>
    </source>
</evidence>
<evidence type="ECO:0000313" key="4">
    <source>
        <dbReference type="Proteomes" id="UP000037239"/>
    </source>
</evidence>
<comment type="caution">
    <text evidence="3">The sequence shown here is derived from an EMBL/GenBank/DDBJ whole genome shotgun (WGS) entry which is preliminary data.</text>
</comment>
<gene>
    <name evidence="3" type="ORF">BAAM0483_08615</name>
</gene>
<evidence type="ECO:0000313" key="3">
    <source>
        <dbReference type="EMBL" id="KOA48298.1"/>
    </source>
</evidence>
<accession>A0AB34T623</accession>